<evidence type="ECO:0000256" key="1">
    <source>
        <dbReference type="ARBA" id="ARBA00022441"/>
    </source>
</evidence>
<dbReference type="InterPro" id="IPR000210">
    <property type="entry name" value="BTB/POZ_dom"/>
</dbReference>
<protein>
    <recommendedName>
        <fullName evidence="3">BTB domain-containing protein</fullName>
    </recommendedName>
</protein>
<dbReference type="Gene3D" id="3.30.710.10">
    <property type="entry name" value="Potassium Channel Kv1.1, Chain A"/>
    <property type="match status" value="1"/>
</dbReference>
<accession>A0ABQ8F1K6</accession>
<organism evidence="4 5">
    <name type="scientific">Batrachochytrium salamandrivorans</name>
    <dbReference type="NCBI Taxonomy" id="1357716"/>
    <lineage>
        <taxon>Eukaryota</taxon>
        <taxon>Fungi</taxon>
        <taxon>Fungi incertae sedis</taxon>
        <taxon>Chytridiomycota</taxon>
        <taxon>Chytridiomycota incertae sedis</taxon>
        <taxon>Chytridiomycetes</taxon>
        <taxon>Rhizophydiales</taxon>
        <taxon>Rhizophydiales incertae sedis</taxon>
        <taxon>Batrachochytrium</taxon>
    </lineage>
</organism>
<name>A0ABQ8F1K6_9FUNG</name>
<comment type="caution">
    <text evidence="4">The sequence shown here is derived from an EMBL/GenBank/DDBJ whole genome shotgun (WGS) entry which is preliminary data.</text>
</comment>
<reference evidence="4 5" key="1">
    <citation type="submission" date="2021-02" db="EMBL/GenBank/DDBJ databases">
        <title>Variation within the Batrachochytrium salamandrivorans European outbreak.</title>
        <authorList>
            <person name="Kelly M."/>
            <person name="Pasmans F."/>
            <person name="Shea T.P."/>
            <person name="Munoz J.F."/>
            <person name="Carranza S."/>
            <person name="Cuomo C.A."/>
            <person name="Martel A."/>
        </authorList>
    </citation>
    <scope>NUCLEOTIDE SEQUENCE [LARGE SCALE GENOMIC DNA]</scope>
    <source>
        <strain evidence="4 5">AMFP18/2</strain>
    </source>
</reference>
<gene>
    <name evidence="4" type="ORF">BASA50_010368</name>
</gene>
<dbReference type="Proteomes" id="UP001648503">
    <property type="component" value="Unassembled WGS sequence"/>
</dbReference>
<dbReference type="PANTHER" id="PTHR46093">
    <property type="entry name" value="ACYL-COA-BINDING DOMAIN-CONTAINING PROTEIN 5"/>
    <property type="match status" value="1"/>
</dbReference>
<evidence type="ECO:0000259" key="3">
    <source>
        <dbReference type="PROSITE" id="PS50097"/>
    </source>
</evidence>
<dbReference type="EMBL" id="JAFCIX010000484">
    <property type="protein sequence ID" value="KAH6588947.1"/>
    <property type="molecule type" value="Genomic_DNA"/>
</dbReference>
<sequence length="506" mass="57040">MSALCPTTGNNRCVVNASCACVKDKIYSFGGFHFVSDVVYNDLHVLNLADNTWKTIVHIRGVWPVKRTDHTMTVWGDDRLVIFGGSDTNETFLNDVFILNLTHLTWEKLDCSGAIPTGRAKHSAVIYKDMLIISGGCQRKDEDISNQVNILDLNSGVWDQPRDFIRRHAHNSWAYRDRLYIYGGFDENMDRVKSLSFLDLLSGSSVIISIDSPDAPCHLEQQRVESLGQKLLVVGIPLHWRGSDDATQMHASGLWSLDLEDMRWQRLADGQMFQSVVWHYHIINPSQSQIILLGENPSGDEEGFMSNILTINLESYGICTNLKSSISDDFREVLNMTHLADFKITSSSSPEAVGIPTHKLVLIARWPYFANLVGSGMSEATTNKLVLDDSMETISLFVHYLYTDTLLTASPRMYADTMVMANRYCLWRLQRLCSAAILATPSDMDSLWVFICATKTHELLLRERSLKYILANFGMISKCPDFRALSTADIDELWNALPDSAKLVVY</sequence>
<dbReference type="SUPFAM" id="SSF117281">
    <property type="entry name" value="Kelch motif"/>
    <property type="match status" value="1"/>
</dbReference>
<dbReference type="SUPFAM" id="SSF54695">
    <property type="entry name" value="POZ domain"/>
    <property type="match status" value="1"/>
</dbReference>
<dbReference type="Gene3D" id="2.120.10.80">
    <property type="entry name" value="Kelch-type beta propeller"/>
    <property type="match status" value="1"/>
</dbReference>
<proteinExistence type="predicted"/>
<dbReference type="InterPro" id="IPR015915">
    <property type="entry name" value="Kelch-typ_b-propeller"/>
</dbReference>
<dbReference type="CDD" id="cd14733">
    <property type="entry name" value="BACK"/>
    <property type="match status" value="1"/>
</dbReference>
<keyword evidence="1" id="KW-0880">Kelch repeat</keyword>
<evidence type="ECO:0000313" key="5">
    <source>
        <dbReference type="Proteomes" id="UP001648503"/>
    </source>
</evidence>
<dbReference type="Pfam" id="PF24681">
    <property type="entry name" value="Kelch_KLHDC2_KLHL20_DRC7"/>
    <property type="match status" value="1"/>
</dbReference>
<evidence type="ECO:0000313" key="4">
    <source>
        <dbReference type="EMBL" id="KAH6588947.1"/>
    </source>
</evidence>
<dbReference type="PROSITE" id="PS50097">
    <property type="entry name" value="BTB"/>
    <property type="match status" value="1"/>
</dbReference>
<keyword evidence="5" id="KW-1185">Reference proteome</keyword>
<dbReference type="PANTHER" id="PTHR46093:SF18">
    <property type="entry name" value="FIBRONECTIN TYPE-III DOMAIN-CONTAINING PROTEIN"/>
    <property type="match status" value="1"/>
</dbReference>
<dbReference type="InterPro" id="IPR011333">
    <property type="entry name" value="SKP1/BTB/POZ_sf"/>
</dbReference>
<dbReference type="Pfam" id="PF00651">
    <property type="entry name" value="BTB"/>
    <property type="match status" value="1"/>
</dbReference>
<feature type="domain" description="BTB" evidence="3">
    <location>
        <begin position="340"/>
        <end position="410"/>
    </location>
</feature>
<evidence type="ECO:0000256" key="2">
    <source>
        <dbReference type="ARBA" id="ARBA00022737"/>
    </source>
</evidence>
<keyword evidence="2" id="KW-0677">Repeat</keyword>